<comment type="caution">
    <text evidence="1">The sequence shown here is derived from an EMBL/GenBank/DDBJ whole genome shotgun (WGS) entry which is preliminary data.</text>
</comment>
<protein>
    <submittedName>
        <fullName evidence="1">Uncharacterized protein</fullName>
    </submittedName>
</protein>
<name>A0A2I1HJM7_9GLOM</name>
<keyword evidence="2" id="KW-1185">Reference proteome</keyword>
<proteinExistence type="predicted"/>
<dbReference type="Proteomes" id="UP000234323">
    <property type="component" value="Unassembled WGS sequence"/>
</dbReference>
<reference evidence="1 2" key="1">
    <citation type="submission" date="2015-10" db="EMBL/GenBank/DDBJ databases">
        <title>Genome analyses suggest a sexual origin of heterokaryosis in a supposedly ancient asexual fungus.</title>
        <authorList>
            <person name="Ropars J."/>
            <person name="Sedzielewska K."/>
            <person name="Noel J."/>
            <person name="Charron P."/>
            <person name="Farinelli L."/>
            <person name="Marton T."/>
            <person name="Kruger M."/>
            <person name="Pelin A."/>
            <person name="Brachmann A."/>
            <person name="Corradi N."/>
        </authorList>
    </citation>
    <scope>NUCLEOTIDE SEQUENCE [LARGE SCALE GENOMIC DNA]</scope>
    <source>
        <strain evidence="1 2">A4</strain>
    </source>
</reference>
<accession>A0A2I1HJM7</accession>
<sequence>MANKTIKFHIHLPGGIGNIGQLIVLGDREELRFWQKPIVNYDNHFNLYFILFVLEKFGNNPEDDRMLDIKRYNSIIRINISN</sequence>
<evidence type="ECO:0000313" key="1">
    <source>
        <dbReference type="EMBL" id="PKY59050.1"/>
    </source>
</evidence>
<gene>
    <name evidence="1" type="ORF">RhiirA4_481486</name>
</gene>
<dbReference type="EMBL" id="LLXI01003334">
    <property type="protein sequence ID" value="PKY59050.1"/>
    <property type="molecule type" value="Genomic_DNA"/>
</dbReference>
<evidence type="ECO:0000313" key="2">
    <source>
        <dbReference type="Proteomes" id="UP000234323"/>
    </source>
</evidence>
<dbReference type="AlphaFoldDB" id="A0A2I1HJM7"/>
<organism evidence="1 2">
    <name type="scientific">Rhizophagus irregularis</name>
    <dbReference type="NCBI Taxonomy" id="588596"/>
    <lineage>
        <taxon>Eukaryota</taxon>
        <taxon>Fungi</taxon>
        <taxon>Fungi incertae sedis</taxon>
        <taxon>Mucoromycota</taxon>
        <taxon>Glomeromycotina</taxon>
        <taxon>Glomeromycetes</taxon>
        <taxon>Glomerales</taxon>
        <taxon>Glomeraceae</taxon>
        <taxon>Rhizophagus</taxon>
    </lineage>
</organism>